<dbReference type="EMBL" id="LR797188">
    <property type="protein sequence ID" value="CAB4192818.1"/>
    <property type="molecule type" value="Genomic_DNA"/>
</dbReference>
<dbReference type="EMBL" id="LR797080">
    <property type="protein sequence ID" value="CAB4185658.1"/>
    <property type="molecule type" value="Genomic_DNA"/>
</dbReference>
<proteinExistence type="predicted"/>
<organism evidence="7">
    <name type="scientific">uncultured Caudovirales phage</name>
    <dbReference type="NCBI Taxonomy" id="2100421"/>
    <lineage>
        <taxon>Viruses</taxon>
        <taxon>Duplodnaviria</taxon>
        <taxon>Heunggongvirae</taxon>
        <taxon>Uroviricota</taxon>
        <taxon>Caudoviricetes</taxon>
        <taxon>Peduoviridae</taxon>
        <taxon>Maltschvirus</taxon>
        <taxon>Maltschvirus maltsch</taxon>
    </lineage>
</organism>
<dbReference type="EMBL" id="LR796551">
    <property type="protein sequence ID" value="CAB4150930.1"/>
    <property type="molecule type" value="Genomic_DNA"/>
</dbReference>
<evidence type="ECO:0000313" key="8">
    <source>
        <dbReference type="EMBL" id="CAB4217203.1"/>
    </source>
</evidence>
<evidence type="ECO:0000313" key="3">
    <source>
        <dbReference type="EMBL" id="CAB4174968.1"/>
    </source>
</evidence>
<evidence type="ECO:0000313" key="1">
    <source>
        <dbReference type="EMBL" id="CAB4145991.1"/>
    </source>
</evidence>
<accession>A0A6J5RGM4</accession>
<dbReference type="EMBL" id="LR796457">
    <property type="protein sequence ID" value="CAB4145991.1"/>
    <property type="molecule type" value="Genomic_DNA"/>
</dbReference>
<evidence type="ECO:0000313" key="6">
    <source>
        <dbReference type="EMBL" id="CAB4188920.1"/>
    </source>
</evidence>
<gene>
    <name evidence="4" type="ORF">UFOVP1032_15</name>
    <name evidence="5" type="ORF">UFOVP1125_83</name>
    <name evidence="6" type="ORF">UFOVP1173_29</name>
    <name evidence="7" type="ORF">UFOVP1241_99</name>
    <name evidence="8" type="ORF">UFOVP1491_15</name>
    <name evidence="9" type="ORF">UFOVP1579_15</name>
    <name evidence="1" type="ORF">UFOVP485_106</name>
    <name evidence="2" type="ORF">UFOVP575_58</name>
    <name evidence="3" type="ORF">UFOVP963_102</name>
</gene>
<name>A0A6J5RGM4_9CAUD</name>
<reference evidence="7" key="1">
    <citation type="submission" date="2020-05" db="EMBL/GenBank/DDBJ databases">
        <authorList>
            <person name="Chiriac C."/>
            <person name="Salcher M."/>
            <person name="Ghai R."/>
            <person name="Kavagutti S V."/>
        </authorList>
    </citation>
    <scope>NUCLEOTIDE SEQUENCE</scope>
</reference>
<evidence type="ECO:0000313" key="4">
    <source>
        <dbReference type="EMBL" id="CAB4179608.1"/>
    </source>
</evidence>
<protein>
    <submittedName>
        <fullName evidence="7">Uncharacterized protein</fullName>
    </submittedName>
</protein>
<evidence type="ECO:0000313" key="2">
    <source>
        <dbReference type="EMBL" id="CAB4150930.1"/>
    </source>
</evidence>
<dbReference type="EMBL" id="LR797131">
    <property type="protein sequence ID" value="CAB4188920.1"/>
    <property type="molecule type" value="Genomic_DNA"/>
</dbReference>
<dbReference type="EMBL" id="LR797455">
    <property type="protein sequence ID" value="CAB4217203.1"/>
    <property type="molecule type" value="Genomic_DNA"/>
</dbReference>
<sequence>MTHLEFMEQSVSEIALELFEMRHENKNPIDNRPELDECINDVVFIVNTYMRKMNERMGW</sequence>
<evidence type="ECO:0000313" key="5">
    <source>
        <dbReference type="EMBL" id="CAB4185658.1"/>
    </source>
</evidence>
<dbReference type="EMBL" id="LR798431">
    <property type="protein sequence ID" value="CAB5231026.1"/>
    <property type="molecule type" value="Genomic_DNA"/>
</dbReference>
<evidence type="ECO:0000313" key="7">
    <source>
        <dbReference type="EMBL" id="CAB4192818.1"/>
    </source>
</evidence>
<evidence type="ECO:0000313" key="9">
    <source>
        <dbReference type="EMBL" id="CAB5231026.1"/>
    </source>
</evidence>
<dbReference type="EMBL" id="LR796983">
    <property type="protein sequence ID" value="CAB4179608.1"/>
    <property type="molecule type" value="Genomic_DNA"/>
</dbReference>
<dbReference type="EMBL" id="LR796915">
    <property type="protein sequence ID" value="CAB4174968.1"/>
    <property type="molecule type" value="Genomic_DNA"/>
</dbReference>